<reference evidence="1 2" key="1">
    <citation type="journal article" date="2018" name="Mol. Biol. Evol.">
        <title>Broad Genomic Sampling Reveals a Smut Pathogenic Ancestry of the Fungal Clade Ustilaginomycotina.</title>
        <authorList>
            <person name="Kijpornyongpan T."/>
            <person name="Mondo S.J."/>
            <person name="Barry K."/>
            <person name="Sandor L."/>
            <person name="Lee J."/>
            <person name="Lipzen A."/>
            <person name="Pangilinan J."/>
            <person name="LaButti K."/>
            <person name="Hainaut M."/>
            <person name="Henrissat B."/>
            <person name="Grigoriev I.V."/>
            <person name="Spatafora J.W."/>
            <person name="Aime M.C."/>
        </authorList>
    </citation>
    <scope>NUCLEOTIDE SEQUENCE [LARGE SCALE GENOMIC DNA]</scope>
    <source>
        <strain evidence="1 2">SA 807</strain>
    </source>
</reference>
<gene>
    <name evidence="1" type="ORF">IE53DRAFT_384857</name>
</gene>
<accession>A0ACD0P3T7</accession>
<evidence type="ECO:0000313" key="1">
    <source>
        <dbReference type="EMBL" id="PWN52672.1"/>
    </source>
</evidence>
<evidence type="ECO:0000313" key="2">
    <source>
        <dbReference type="Proteomes" id="UP000245626"/>
    </source>
</evidence>
<proteinExistence type="predicted"/>
<sequence>MCSSRVGDSAILSTVCTISPSRPSDSERGLESRIRRSQAKLAPTILLLTFLLSAHEVVAHRPFLNLFLNSRTIDQREDPEPMVTWWC</sequence>
<name>A0ACD0P3T7_9BASI</name>
<organism evidence="1 2">
    <name type="scientific">Violaceomyces palustris</name>
    <dbReference type="NCBI Taxonomy" id="1673888"/>
    <lineage>
        <taxon>Eukaryota</taxon>
        <taxon>Fungi</taxon>
        <taxon>Dikarya</taxon>
        <taxon>Basidiomycota</taxon>
        <taxon>Ustilaginomycotina</taxon>
        <taxon>Ustilaginomycetes</taxon>
        <taxon>Violaceomycetales</taxon>
        <taxon>Violaceomycetaceae</taxon>
        <taxon>Violaceomyces</taxon>
    </lineage>
</organism>
<dbReference type="Proteomes" id="UP000245626">
    <property type="component" value="Unassembled WGS sequence"/>
</dbReference>
<dbReference type="EMBL" id="KZ819763">
    <property type="protein sequence ID" value="PWN52672.1"/>
    <property type="molecule type" value="Genomic_DNA"/>
</dbReference>
<keyword evidence="2" id="KW-1185">Reference proteome</keyword>
<protein>
    <submittedName>
        <fullName evidence="1">Uncharacterized protein</fullName>
    </submittedName>
</protein>